<dbReference type="Proteomes" id="UP000828048">
    <property type="component" value="Chromosome 7"/>
</dbReference>
<accession>A0ACB7Y8J2</accession>
<proteinExistence type="predicted"/>
<sequence>MERPIKLMQAAVSQPLQICNESRKLLFSDLPDNVVHHIISFLDLQSLFRFIYASKRFRELYLTNPFLAFDGTEYSTCYMLQHMYMNLFNRFLLERNGRKLCGFLIRLQYKTVEVYRIITWLLVAVECNVEVVDLEVFCEERAERQKIEFPLCLFRCGSLRSVAVNLHGGFLVLPSSCGFSFLQSLSLKSVKMANNFGEWISSFCECLQELWLEDITEIDNVSIISSSLLRFTLVESRLSSQLRHLRIAGGKLEVVDITWRFNSSIGKSLKISAPNLKYLTWNGNPTNENCLDPFVQLEGARLLLEPKEDTANNLHEILLDVSRAKDLSLHDVMIKALFEQGYPFPPINNVQGLCMYTSSLNNDLVPAMIFLLTGMPNLKTVSIKSSALLPNTNVSRRVHCSTRSCASSPYYGASKRMQKEIKWSTQSINNASRFNARHHCSTKSGASLTRCGVHCGIKLSTPSANNASGFDTRYWESQNLRFICHLEMVELELFDGINALCLGLFLLKHAKKLKKMVVFHSPSLPSDTYRKIQNCAMATAATVVFQEK</sequence>
<gene>
    <name evidence="1" type="ORF">Vadar_022267</name>
</gene>
<protein>
    <submittedName>
        <fullName evidence="1">Uncharacterized protein</fullName>
    </submittedName>
</protein>
<name>A0ACB7Y8J2_9ERIC</name>
<keyword evidence="2" id="KW-1185">Reference proteome</keyword>
<organism evidence="1 2">
    <name type="scientific">Vaccinium darrowii</name>
    <dbReference type="NCBI Taxonomy" id="229202"/>
    <lineage>
        <taxon>Eukaryota</taxon>
        <taxon>Viridiplantae</taxon>
        <taxon>Streptophyta</taxon>
        <taxon>Embryophyta</taxon>
        <taxon>Tracheophyta</taxon>
        <taxon>Spermatophyta</taxon>
        <taxon>Magnoliopsida</taxon>
        <taxon>eudicotyledons</taxon>
        <taxon>Gunneridae</taxon>
        <taxon>Pentapetalae</taxon>
        <taxon>asterids</taxon>
        <taxon>Ericales</taxon>
        <taxon>Ericaceae</taxon>
        <taxon>Vaccinioideae</taxon>
        <taxon>Vaccinieae</taxon>
        <taxon>Vaccinium</taxon>
    </lineage>
</organism>
<comment type="caution">
    <text evidence="1">The sequence shown here is derived from an EMBL/GenBank/DDBJ whole genome shotgun (WGS) entry which is preliminary data.</text>
</comment>
<evidence type="ECO:0000313" key="2">
    <source>
        <dbReference type="Proteomes" id="UP000828048"/>
    </source>
</evidence>
<evidence type="ECO:0000313" key="1">
    <source>
        <dbReference type="EMBL" id="KAH7849735.1"/>
    </source>
</evidence>
<dbReference type="EMBL" id="CM037157">
    <property type="protein sequence ID" value="KAH7849735.1"/>
    <property type="molecule type" value="Genomic_DNA"/>
</dbReference>
<reference evidence="1 2" key="1">
    <citation type="journal article" date="2021" name="Hortic Res">
        <title>High-quality reference genome and annotation aids understanding of berry development for evergreen blueberry (Vaccinium darrowii).</title>
        <authorList>
            <person name="Yu J."/>
            <person name="Hulse-Kemp A.M."/>
            <person name="Babiker E."/>
            <person name="Staton M."/>
        </authorList>
    </citation>
    <scope>NUCLEOTIDE SEQUENCE [LARGE SCALE GENOMIC DNA]</scope>
    <source>
        <strain evidence="2">cv. NJ 8807/NJ 8810</strain>
        <tissue evidence="1">Young leaf</tissue>
    </source>
</reference>